<reference evidence="2" key="1">
    <citation type="thesis" date="2021" institute="BYU ScholarsArchive" country="Provo, UT, USA">
        <title>Applications of and Algorithms for Genome Assembly and Genomic Analyses with an Emphasis on Marine Teleosts.</title>
        <authorList>
            <person name="Pickett B.D."/>
        </authorList>
    </citation>
    <scope>NUCLEOTIDE SEQUENCE</scope>
    <source>
        <strain evidence="2">HI-2016</strain>
    </source>
</reference>
<comment type="caution">
    <text evidence="2">The sequence shown here is derived from an EMBL/GenBank/DDBJ whole genome shotgun (WGS) entry which is preliminary data.</text>
</comment>
<gene>
    <name evidence="2" type="ORF">JZ751_022210</name>
</gene>
<organism evidence="2 3">
    <name type="scientific">Albula glossodonta</name>
    <name type="common">roundjaw bonefish</name>
    <dbReference type="NCBI Taxonomy" id="121402"/>
    <lineage>
        <taxon>Eukaryota</taxon>
        <taxon>Metazoa</taxon>
        <taxon>Chordata</taxon>
        <taxon>Craniata</taxon>
        <taxon>Vertebrata</taxon>
        <taxon>Euteleostomi</taxon>
        <taxon>Actinopterygii</taxon>
        <taxon>Neopterygii</taxon>
        <taxon>Teleostei</taxon>
        <taxon>Albuliformes</taxon>
        <taxon>Albulidae</taxon>
        <taxon>Albula</taxon>
    </lineage>
</organism>
<sequence length="124" mass="13431">MTLAANNTGYIFRGTWKALYSVPLFPAPTHPDSARCCCGNRSELFTVKSVPGSGWIQSYTEKATARSWKIKGNRKGSEAETHMPCPAATCRPEDPRPHLPLHPPSPLPSPIAVVGFVPSSRSSL</sequence>
<evidence type="ECO:0000256" key="1">
    <source>
        <dbReference type="SAM" id="MobiDB-lite"/>
    </source>
</evidence>
<proteinExistence type="predicted"/>
<evidence type="ECO:0000313" key="3">
    <source>
        <dbReference type="Proteomes" id="UP000824540"/>
    </source>
</evidence>
<protein>
    <submittedName>
        <fullName evidence="2">Uncharacterized protein</fullName>
    </submittedName>
</protein>
<name>A0A8T2NU76_9TELE</name>
<keyword evidence="3" id="KW-1185">Reference proteome</keyword>
<dbReference type="Proteomes" id="UP000824540">
    <property type="component" value="Unassembled WGS sequence"/>
</dbReference>
<dbReference type="EMBL" id="JAFBMS010000048">
    <property type="protein sequence ID" value="KAG9339897.1"/>
    <property type="molecule type" value="Genomic_DNA"/>
</dbReference>
<feature type="region of interest" description="Disordered" evidence="1">
    <location>
        <begin position="71"/>
        <end position="106"/>
    </location>
</feature>
<accession>A0A8T2NU76</accession>
<evidence type="ECO:0000313" key="2">
    <source>
        <dbReference type="EMBL" id="KAG9339897.1"/>
    </source>
</evidence>
<dbReference type="AlphaFoldDB" id="A0A8T2NU76"/>